<dbReference type="Proteomes" id="UP000298138">
    <property type="component" value="Unassembled WGS sequence"/>
</dbReference>
<dbReference type="PANTHER" id="PTHR32046:SF11">
    <property type="entry name" value="IMMUNE-ASSOCIATED NUCLEOTIDE-BINDING PROTEIN 10-LIKE"/>
    <property type="match status" value="1"/>
</dbReference>
<reference evidence="6 7" key="1">
    <citation type="submission" date="2019-04" db="EMBL/GenBank/DDBJ databases">
        <title>Comparative genomics and transcriptomics to analyze fruiting body development in filamentous ascomycetes.</title>
        <authorList>
            <consortium name="DOE Joint Genome Institute"/>
            <person name="Lutkenhaus R."/>
            <person name="Traeger S."/>
            <person name="Breuer J."/>
            <person name="Kuo A."/>
            <person name="Lipzen A."/>
            <person name="Pangilinan J."/>
            <person name="Dilworth D."/>
            <person name="Sandor L."/>
            <person name="Poggeler S."/>
            <person name="Barry K."/>
            <person name="Grigoriev I.V."/>
            <person name="Nowrousian M."/>
        </authorList>
    </citation>
    <scope>NUCLEOTIDE SEQUENCE [LARGE SCALE GENOMIC DNA]</scope>
    <source>
        <strain evidence="6 7">CBS 389.68</strain>
    </source>
</reference>
<evidence type="ECO:0000259" key="3">
    <source>
        <dbReference type="Pfam" id="PF24674"/>
    </source>
</evidence>
<evidence type="ECO:0000256" key="1">
    <source>
        <dbReference type="SAM" id="Coils"/>
    </source>
</evidence>
<feature type="coiled-coil region" evidence="1">
    <location>
        <begin position="161"/>
        <end position="191"/>
    </location>
</feature>
<feature type="domain" description="DUF7656" evidence="4">
    <location>
        <begin position="389"/>
        <end position="483"/>
    </location>
</feature>
<evidence type="ECO:0000313" key="6">
    <source>
        <dbReference type="EMBL" id="TGZ81925.1"/>
    </source>
</evidence>
<gene>
    <name evidence="6" type="ORF">EX30DRAFT_239815</name>
</gene>
<dbReference type="InterPro" id="IPR056072">
    <property type="entry name" value="SNTX_MACPF/CDC-like_dom"/>
</dbReference>
<feature type="region of interest" description="Disordered" evidence="2">
    <location>
        <begin position="663"/>
        <end position="689"/>
    </location>
</feature>
<keyword evidence="7" id="KW-1185">Reference proteome</keyword>
<evidence type="ECO:0000259" key="4">
    <source>
        <dbReference type="Pfam" id="PF24676"/>
    </source>
</evidence>
<sequence length="1191" mass="134584">MVSVQRPALGQSASLGTLYDARTDTFLPLSLVSGPVPDAAQVIKVFDKAREKFTISSSDTFKEKFIQFGFNQELQASFLGDFVKPEGSARYLNETRDSNLTQHTSLYHKITTVLEKLDFVAPGLKPCLDFSVLNDSPATHIVAEITWGAYTVVRAEHSVTMRDSKSEVEALESLKAELLALQSDVERKEGYTGVEKTSDMKIRQIEVKIFSDVRADNGAEPCTMEGAYEFLSKVPNFIKQANCGKGKPVAYGLLPIPVLSYFFSEELGLPQAKIASLGAESLEKYIQLFDNFRDAQRSLTDYRSLIESHRFCVPEQHIQEIQEFKAKFTVQEATLKSDFIDVVKKIRERKMPKDAFAEVLLKYQDGDMAPGVLPKVLAYTEKMELADKIIEKGARYIGFGEEQTAVDGETYVFHFSWKSHPNEPSFNENCNLLSELLQDAVSEAKSVVAKDYDALGKELERSSYVSLEKDGEIVTADLLEERKELAGKGFLKYDQKHFEIAKETDQKRPTKLAKVTLPCPGHACISREDLDWICFKCRTNVLFGFDNYLYCDCGRGLWDTWTFLCRDPQHATEYIQHDPAMLEKLGMLTPYEEMNILILGGIGVGKSTFINALVNYFAYESLDDALKTKPLSWIIPFSFTDQMPNPKDPNGKLIQFTITEKEKEIPGQGKPKSSQNEVLSDPGKSATQKTMVHSVQIGNTTLRLFDTPGIGDTRGIAVDELNMGDILSTIGNYDKIHGIVILMKATTARLDVRSRFCLKELLTCLHRDAARNIVFGFTNTRGSNYQPGDSFLPLEKALDDLYKQQGIRIGLDSNTVYCFDSESFRYVAARHRGFDSWYHEEFVSSWETSAKEAQRLIQYFRNRTPHLVKETVNLNQTRKVLTSLTRPMAYIKHSINDSIALNEDHIAALLNEKIKMADLQSRLKVKTMQLQAVPLKHPRTVCSDSSCTTLQMENGIMRKVYSTKCHDPCSLDGAAVDMIADPKLLNCSAFTGGICNVCTHSWETHLHLVSELSFVMVEIDDEHIRHEIENVETDLYKREIAIQNKKDFIAELKKEYKAIQEVVVKFCIFLKKNSITPYNDAILEYLGYLIHEENGKLAALNPGEQRNKATLDSLLEYRAKYEERIKLVTDNIDQGDAAELLTQTEVLQLAQSLCNLLHSGKVLAEMMVLKTHDATFREYSHKVKVNKAIWS</sequence>
<evidence type="ECO:0000256" key="2">
    <source>
        <dbReference type="SAM" id="MobiDB-lite"/>
    </source>
</evidence>
<dbReference type="Pfam" id="PF24676">
    <property type="entry name" value="DUF7656"/>
    <property type="match status" value="1"/>
</dbReference>
<dbReference type="Gene3D" id="3.40.50.300">
    <property type="entry name" value="P-loop containing nucleotide triphosphate hydrolases"/>
    <property type="match status" value="1"/>
</dbReference>
<dbReference type="PANTHER" id="PTHR32046">
    <property type="entry name" value="G DOMAIN-CONTAINING PROTEIN"/>
    <property type="match status" value="1"/>
</dbReference>
<proteinExistence type="predicted"/>
<dbReference type="SUPFAM" id="SSF52540">
    <property type="entry name" value="P-loop containing nucleoside triphosphate hydrolases"/>
    <property type="match status" value="1"/>
</dbReference>
<dbReference type="AlphaFoldDB" id="A0A4V3SIY1"/>
<evidence type="ECO:0000313" key="7">
    <source>
        <dbReference type="Proteomes" id="UP000298138"/>
    </source>
</evidence>
<dbReference type="Pfam" id="PF24674">
    <property type="entry name" value="MACPF_SNTX"/>
    <property type="match status" value="1"/>
</dbReference>
<evidence type="ECO:0000259" key="5">
    <source>
        <dbReference type="Pfam" id="PF26633"/>
    </source>
</evidence>
<dbReference type="InterPro" id="IPR027417">
    <property type="entry name" value="P-loop_NTPase"/>
</dbReference>
<dbReference type="InterPro" id="IPR058519">
    <property type="entry name" value="DUF8206"/>
</dbReference>
<protein>
    <recommendedName>
        <fullName evidence="8">G domain-containing protein</fullName>
    </recommendedName>
</protein>
<dbReference type="EMBL" id="ML220117">
    <property type="protein sequence ID" value="TGZ81925.1"/>
    <property type="molecule type" value="Genomic_DNA"/>
</dbReference>
<dbReference type="InParanoid" id="A0A4V3SIY1"/>
<organism evidence="6 7">
    <name type="scientific">Ascodesmis nigricans</name>
    <dbReference type="NCBI Taxonomy" id="341454"/>
    <lineage>
        <taxon>Eukaryota</taxon>
        <taxon>Fungi</taxon>
        <taxon>Dikarya</taxon>
        <taxon>Ascomycota</taxon>
        <taxon>Pezizomycotina</taxon>
        <taxon>Pezizomycetes</taxon>
        <taxon>Pezizales</taxon>
        <taxon>Ascodesmidaceae</taxon>
        <taxon>Ascodesmis</taxon>
    </lineage>
</organism>
<feature type="domain" description="SNTX MACPF/CDC-like" evidence="3">
    <location>
        <begin position="4"/>
        <end position="260"/>
    </location>
</feature>
<dbReference type="OrthoDB" id="8954335at2759"/>
<feature type="domain" description="DUF8206" evidence="5">
    <location>
        <begin position="935"/>
        <end position="1009"/>
    </location>
</feature>
<keyword evidence="1" id="KW-0175">Coiled coil</keyword>
<dbReference type="STRING" id="341454.A0A4V3SIY1"/>
<dbReference type="InterPro" id="IPR056073">
    <property type="entry name" value="DUF7656"/>
</dbReference>
<accession>A0A4V3SIY1</accession>
<name>A0A4V3SIY1_9PEZI</name>
<evidence type="ECO:0008006" key="8">
    <source>
        <dbReference type="Google" id="ProtNLM"/>
    </source>
</evidence>
<dbReference type="Pfam" id="PF26633">
    <property type="entry name" value="DUF8206"/>
    <property type="match status" value="1"/>
</dbReference>